<dbReference type="RefSeq" id="WP_339111641.1">
    <property type="nucleotide sequence ID" value="NZ_LN887698.1"/>
</dbReference>
<dbReference type="Pfam" id="PF10651">
    <property type="entry name" value="BppU_N"/>
    <property type="match status" value="1"/>
</dbReference>
<evidence type="ECO:0000313" key="2">
    <source>
        <dbReference type="EMBL" id="CUR41806.1"/>
    </source>
</evidence>
<accession>A0A0U5JVZ4</accession>
<dbReference type="EMBL" id="LN887698">
    <property type="protein sequence ID" value="CUR41806.1"/>
    <property type="molecule type" value="Genomic_DNA"/>
</dbReference>
<sequence length="373" mass="40938">MSELFLPKDYVSEDVPVNENNPDIIYLDLYKPRTVYYNMTATFNGRQLDKDVPLKVQLGYGHKPLNLNNIKDIRFTAAKPDGTGVQTIGEYKIFNPIAGLVYVTIPAATFSAPGMLYFNLQVITNDEQLLSSNTCYFEVEASFARAVFNAKNYDTEIEAAKKQSLANLDKFNSDVNSRLESANALAQGIENSNHILAQAVDDNANAIRAGLAPTNGGANVFTGPNTFQQLLTLAGGLNLSNKLTVNGTDIDLPQMLKNLNDAIDKLNHIFDGHQIGADADFNNLDNGISLVYITHQTVPKGHNFPLLDNSKDNPDTSMYGLLLQVGNSKGMYPVAFQIYFNVSGSTDSSIYMRQKAGNGNGGWGDWSTWNVNR</sequence>
<reference evidence="2" key="1">
    <citation type="submission" date="2015-10" db="EMBL/GenBank/DDBJ databases">
        <authorList>
            <person name="Gilbert D.G."/>
        </authorList>
    </citation>
    <scope>NUCLEOTIDE SEQUENCE</scope>
    <source>
        <strain evidence="2">Lp167-67</strain>
    </source>
</reference>
<feature type="domain" description="BppU N-terminal" evidence="1">
    <location>
        <begin position="54"/>
        <end position="162"/>
    </location>
</feature>
<gene>
    <name evidence="2" type="ORF">LRLP16767_LRLP167_00156</name>
</gene>
<dbReference type="InterPro" id="IPR018913">
    <property type="entry name" value="BppU_N"/>
</dbReference>
<dbReference type="AlphaFoldDB" id="A0A0U5JVZ4"/>
<proteinExistence type="predicted"/>
<evidence type="ECO:0000259" key="1">
    <source>
        <dbReference type="Pfam" id="PF10651"/>
    </source>
</evidence>
<organism evidence="2">
    <name type="scientific">Limosilactobacillus reuteri</name>
    <name type="common">Lactobacillus reuteri</name>
    <dbReference type="NCBI Taxonomy" id="1598"/>
    <lineage>
        <taxon>Bacteria</taxon>
        <taxon>Bacillati</taxon>
        <taxon>Bacillota</taxon>
        <taxon>Bacilli</taxon>
        <taxon>Lactobacillales</taxon>
        <taxon>Lactobacillaceae</taxon>
        <taxon>Limosilactobacillus</taxon>
    </lineage>
</organism>
<protein>
    <recommendedName>
        <fullName evidence="1">BppU N-terminal domain-containing protein</fullName>
    </recommendedName>
</protein>
<name>A0A0U5JVZ4_LIMRT</name>